<comment type="caution">
    <text evidence="1">The sequence shown here is derived from an EMBL/GenBank/DDBJ whole genome shotgun (WGS) entry which is preliminary data.</text>
</comment>
<dbReference type="EMBL" id="JAUSUO010000001">
    <property type="protein sequence ID" value="MDQ0341302.1"/>
    <property type="molecule type" value="Genomic_DNA"/>
</dbReference>
<gene>
    <name evidence="1" type="ORF">J2S14_000095</name>
</gene>
<proteinExistence type="predicted"/>
<dbReference type="Proteomes" id="UP001232343">
    <property type="component" value="Unassembled WGS sequence"/>
</dbReference>
<evidence type="ECO:0000313" key="1">
    <source>
        <dbReference type="EMBL" id="MDQ0341302.1"/>
    </source>
</evidence>
<organism evidence="1 2">
    <name type="scientific">Lederbergia wuyishanensis</name>
    <dbReference type="NCBI Taxonomy" id="1347903"/>
    <lineage>
        <taxon>Bacteria</taxon>
        <taxon>Bacillati</taxon>
        <taxon>Bacillota</taxon>
        <taxon>Bacilli</taxon>
        <taxon>Bacillales</taxon>
        <taxon>Bacillaceae</taxon>
        <taxon>Lederbergia</taxon>
    </lineage>
</organism>
<name>A0ABU0CYS4_9BACI</name>
<keyword evidence="2" id="KW-1185">Reference proteome</keyword>
<accession>A0ABU0CYS4</accession>
<evidence type="ECO:0000313" key="2">
    <source>
        <dbReference type="Proteomes" id="UP001232343"/>
    </source>
</evidence>
<dbReference type="RefSeq" id="WP_244679560.1">
    <property type="nucleotide sequence ID" value="NZ_JALIRM010000001.1"/>
</dbReference>
<sequence length="57" mass="6534">MTQAKDYYENSTTQLYQGLFNDKSLSSEKRNAIKPTFYRITEEALKVAGGKLKSQNQ</sequence>
<protein>
    <submittedName>
        <fullName evidence="1">Uncharacterized protein</fullName>
    </submittedName>
</protein>
<reference evidence="1 2" key="1">
    <citation type="submission" date="2023-07" db="EMBL/GenBank/DDBJ databases">
        <title>Genomic Encyclopedia of Type Strains, Phase IV (KMG-IV): sequencing the most valuable type-strain genomes for metagenomic binning, comparative biology and taxonomic classification.</title>
        <authorList>
            <person name="Goeker M."/>
        </authorList>
    </citation>
    <scope>NUCLEOTIDE SEQUENCE [LARGE SCALE GENOMIC DNA]</scope>
    <source>
        <strain evidence="1 2">DSM 27848</strain>
    </source>
</reference>